<comment type="caution">
    <text evidence="4">The sequence shown here is derived from an EMBL/GenBank/DDBJ whole genome shotgun (WGS) entry which is preliminary data.</text>
</comment>
<evidence type="ECO:0008006" key="6">
    <source>
        <dbReference type="Google" id="ProtNLM"/>
    </source>
</evidence>
<feature type="compositionally biased region" description="Polar residues" evidence="1">
    <location>
        <begin position="1216"/>
        <end position="1227"/>
    </location>
</feature>
<dbReference type="InterPro" id="IPR022385">
    <property type="entry name" value="Rhs_assc_core"/>
</dbReference>
<dbReference type="Pfam" id="PF05593">
    <property type="entry name" value="RHS_repeat"/>
    <property type="match status" value="1"/>
</dbReference>
<dbReference type="EMBL" id="BAABJV010000001">
    <property type="protein sequence ID" value="GAA4764233.1"/>
    <property type="molecule type" value="Genomic_DNA"/>
</dbReference>
<dbReference type="InterPro" id="IPR036844">
    <property type="entry name" value="Hint_dom_sf"/>
</dbReference>
<feature type="compositionally biased region" description="Basic and acidic residues" evidence="1">
    <location>
        <begin position="2280"/>
        <end position="2290"/>
    </location>
</feature>
<feature type="region of interest" description="Disordered" evidence="1">
    <location>
        <begin position="249"/>
        <end position="356"/>
    </location>
</feature>
<evidence type="ECO:0000256" key="1">
    <source>
        <dbReference type="SAM" id="MobiDB-lite"/>
    </source>
</evidence>
<feature type="compositionally biased region" description="Low complexity" evidence="1">
    <location>
        <begin position="314"/>
        <end position="327"/>
    </location>
</feature>
<dbReference type="InterPro" id="IPR003587">
    <property type="entry name" value="Hint_dom_N"/>
</dbReference>
<dbReference type="InterPro" id="IPR031325">
    <property type="entry name" value="RHS_repeat"/>
</dbReference>
<dbReference type="SMART" id="SM00458">
    <property type="entry name" value="RICIN"/>
    <property type="match status" value="1"/>
</dbReference>
<gene>
    <name evidence="4" type="ORF">GCM10023329_07540</name>
</gene>
<dbReference type="Pfam" id="PF07591">
    <property type="entry name" value="PT-HINT"/>
    <property type="match status" value="1"/>
</dbReference>
<feature type="compositionally biased region" description="Low complexity" evidence="1">
    <location>
        <begin position="2324"/>
        <end position="2370"/>
    </location>
</feature>
<dbReference type="SUPFAM" id="SSF50370">
    <property type="entry name" value="Ricin B-like lectins"/>
    <property type="match status" value="1"/>
</dbReference>
<feature type="domain" description="Hint" evidence="2">
    <location>
        <begin position="2380"/>
        <end position="2485"/>
    </location>
</feature>
<evidence type="ECO:0000259" key="2">
    <source>
        <dbReference type="SMART" id="SM00306"/>
    </source>
</evidence>
<dbReference type="PROSITE" id="PS50818">
    <property type="entry name" value="INTEIN_C_TER"/>
    <property type="match status" value="1"/>
</dbReference>
<dbReference type="InterPro" id="IPR050708">
    <property type="entry name" value="T6SS_VgrG/RHS"/>
</dbReference>
<evidence type="ECO:0000313" key="4">
    <source>
        <dbReference type="EMBL" id="GAA4764233.1"/>
    </source>
</evidence>
<accession>A0ABP8ZT83</accession>
<dbReference type="Gene3D" id="2.180.10.10">
    <property type="entry name" value="RHS repeat-associated core"/>
    <property type="match status" value="2"/>
</dbReference>
<dbReference type="InterPro" id="IPR006530">
    <property type="entry name" value="YD"/>
</dbReference>
<protein>
    <recommendedName>
        <fullName evidence="6">Sugar-binding protein</fullName>
    </recommendedName>
</protein>
<feature type="region of interest" description="Disordered" evidence="1">
    <location>
        <begin position="49"/>
        <end position="70"/>
    </location>
</feature>
<dbReference type="PROSITE" id="PS50231">
    <property type="entry name" value="RICIN_B_LECTIN"/>
    <property type="match status" value="1"/>
</dbReference>
<dbReference type="RefSeq" id="WP_345609308.1">
    <property type="nucleotide sequence ID" value="NZ_BAABJV010000001.1"/>
</dbReference>
<dbReference type="NCBIfam" id="TIGR03696">
    <property type="entry name" value="Rhs_assc_core"/>
    <property type="match status" value="1"/>
</dbReference>
<organism evidence="4 5">
    <name type="scientific">Streptomyces sanyensis</name>
    <dbReference type="NCBI Taxonomy" id="568869"/>
    <lineage>
        <taxon>Bacteria</taxon>
        <taxon>Bacillati</taxon>
        <taxon>Actinomycetota</taxon>
        <taxon>Actinomycetes</taxon>
        <taxon>Kitasatosporales</taxon>
        <taxon>Streptomycetaceae</taxon>
        <taxon>Streptomyces</taxon>
    </lineage>
</organism>
<dbReference type="NCBIfam" id="TIGR01643">
    <property type="entry name" value="YD_repeat_2x"/>
    <property type="match status" value="1"/>
</dbReference>
<evidence type="ECO:0000259" key="3">
    <source>
        <dbReference type="SMART" id="SM00458"/>
    </source>
</evidence>
<feature type="region of interest" description="Disordered" evidence="1">
    <location>
        <begin position="2279"/>
        <end position="2377"/>
    </location>
</feature>
<evidence type="ECO:0000313" key="5">
    <source>
        <dbReference type="Proteomes" id="UP001501147"/>
    </source>
</evidence>
<feature type="compositionally biased region" description="Basic residues" evidence="1">
    <location>
        <begin position="2291"/>
        <end position="2305"/>
    </location>
</feature>
<dbReference type="SMART" id="SM00306">
    <property type="entry name" value="HintN"/>
    <property type="match status" value="1"/>
</dbReference>
<dbReference type="InterPro" id="IPR030934">
    <property type="entry name" value="Intein_C"/>
</dbReference>
<dbReference type="Gene3D" id="2.170.16.10">
    <property type="entry name" value="Hedgehog/Intein (Hint) domain"/>
    <property type="match status" value="1"/>
</dbReference>
<feature type="domain" description="Ricin B lectin" evidence="3">
    <location>
        <begin position="1851"/>
        <end position="1983"/>
    </location>
</feature>
<sequence length="2671" mass="282380">MRRRVGLAWSGRGRLAAAASVRESRRRRRTALVVLLSSVLTVTSLTGSAVALPGPDMDRTSNANVDLPEPDKASVVDLDADEPTSLSRPADVPVEEYVPAHVTPWQAAADQTADLTGVAEGQSVPVGTTPVRLGVPEGQDPVALAGTWQVDLASVDASTQANVPGMLMSVTPPAGVDPAASVAVEVDHTEFADLFGTQAADRFRLTLLEGCSLPDTSTLDCPAGGLSTQTLSADEEDPAAQLVELPSSVEVDRPAKAARTTQKGAREHKRRLTGVVPVAMLTDATGQSASGRSAAPDKEEPKRVGPKNEEKAAKPSSSAEPSPSTTPREPEKADGSSGPEGDDSPESGASTSGGMKPASFALARTAEPLAGSSAGVLGALDMGASGSGDFTAAPLSSSGNWAAGSSSGAFTYAYDIQTPEVPGGLMPKVSLSYSSQTVDGRTSAENNQASWIGDGWDYQPGSISRRYVNCKQDAKSKSGGNNANHPTHDLCYGSNNATMTLGGQTVSLVWEAGKGWTTSSGDGSKVELLKNTALGNGDADGEYWKVTTRDGVQYFFGLNRLPGWSEGKAETGSVFTVPVAGNHPGEPCYKAGDFAGSFCEQGWQWNLDYVVDPSGNAMTLWWQAETNRYAKNWQFKKPVSYERGGWLRRIDYGLRSDAIFTSEAPARVWFSMEERCFAEGSLACTEANFTSKDPGDYRIWYDTPVSLQCKTTGDCWNAAPSFFTRKRLDKISTSAQRTAGSARATVDVYQLKQSFPTMTTGANTALWLESIQRTGYGRGGVAGGEYQSLPPVRFEASPAYMPNRVLRGADDPRPGFARQRVGRVVNEYGGESVITYSKPSGACANGEGLPAQTSNKGLCYPVAWHPDPSVDDEVDWFHKYVVTQVEELPAVSGATATATAYEYGTPAWQLAESEFSKKSSRTWAKFAGFDTVTTIAGADDTATSATRSKSMVRFYRGLGTHVTVKDVAGGDIGPDHEAFAGRIAEQVDYPSATADAATGWISRSIGRLAATELARRALGDGLKDLIAWRVVETGDQSWTRSSGSGDDPSTMRVLASTTSYNADGLPTQVEMLGDTAKSGDESCSRTEYVANTAKHHIGLTKQILVSPTTCEAAAFGTLTSLTDASRVAYDGGAYGAAPTRGLPTEIWTLKGDGSGFTSGGTTGYDALGRTVKTTQPGQTESATTTYEPAVGMPLKVTETNELGHTSVETVEPGRGTTLTTKDPNGHTSRAVYDELGRLVQAWGPGRDPATHQLPDMQVEYRLKAGEPAAVISRTRGHEDRVETTVTLYDGLGRVRQTQEPATGEGRLITDTLYNASGEVWKTNNAYLTEGEPEPVLFFPETAGAVPNATRYTYDGMGRVLTETPVLGGVDATDRRTVYTYGLDHSTVINPAGTASYRTWSDALGRTSRVDTFTDPTRTAFESVRFTYDSRGQLAKAQQDDGTAWTWKYDTIGRVTEATDPDTGTTKTTYDNLNRPLTTTDARGKTVWTGYDILSRPTLTRENSSVGKLLGAYSYDQAGGGIGMPYTALRYTDTGNAAQTMISAYTNAYQPTVTSTALPEDLADQYGLAHRYTYTQTYTDTGLPHSTRLPQVGTLPAEEVITRYNEEGLAETVSGHDWYGSQTLYSPYGQVLRSTLGDNPYRVWSTASFHEASGELTSMQTWREEAGETGAATGNKVSDTSYTYDAAGNVTSVRQGAAGIRERQCFRYDPVGRLGEAWTSADQTACKAGGATAAADVAKGEDGSGYWTDYAYAGLSAERTSMVEHDLTGDTAKDTRTTYGYGAGEAGPHALTSLVREYTTESGAQVRQTLQRIYDKAGNTAQVTGDTGDAQTLTWTYDGLPETVSGQGTNGKTAYVTPSGACLDLQTGWAKNDQPLQIYPCNNTPAQKFSFVPDDPTADPDTGSLRVLGDWCATSTGTTAGAAIGIRPCAGTADQKLVRDGAGHFEHAASGLCLAVKDGSTAAGTDLVLDACDASSGAQSFTAQAESRYIYAPGGARLLTLRGDQATLHLGEAELSVKADGAMVDVQRTYAVPGGSILRSAYGSHSAGSSRLAAITYDHQGNPYTEVALESGMETRIRKTDPFGGERSAGTTAQRLQTHQGFLGASRDDDTGYTMLGARLYDPSVGRFLSADPVLDLADPMQRGGYAYAHNNPVTYSDPTGLSVSLSRKEIDLALQGAGLSSAMVAAAKGDLNRSMSSVVASAAGSILRDFLGIDAIMSCIGGSIWSCAEVVLDLVPWYKVLSLTKKIYSAVKKVFSAVSAWRKAKERAKRLIDRANAAIDKAKKEKQKREAARKKAAQAKKKAAAQKKQTTSNRASQAARKTGNSKQKSSQASAAPRSSAAKSSGAGKAKSSSGSSSNGGSTGASSRSNGGTSGGGSCLNNSFLPGTKVLMADGTTKPIDQVKGGDKVIATDEKTGETRVETVTAEIKGEGLKHLVKVTIDTDGPAGEATAEVTATDGHPFWVPELGKWIDATDLKPGQWLRTSAGTYVQIAAVKRWTSPGATVHNLTVSDAHTYYVLAGSTPVLVHNCGPGVATEDDAMLALGRAEELQASRNDYFMADVKGTTAVIGVFNSKTKAFTTRIGINGGGAMPSGWTLRPGEEFVQAAGHAEEGILNSLGPNEHAVFGAASRNFCVSICLPMLNVRGITVGGAGIRGHAAQNSPFTIFWATGG</sequence>
<proteinExistence type="predicted"/>
<feature type="compositionally biased region" description="Basic and acidic residues" evidence="1">
    <location>
        <begin position="295"/>
        <end position="313"/>
    </location>
</feature>
<reference evidence="5" key="1">
    <citation type="journal article" date="2019" name="Int. J. Syst. Evol. Microbiol.">
        <title>The Global Catalogue of Microorganisms (GCM) 10K type strain sequencing project: providing services to taxonomists for standard genome sequencing and annotation.</title>
        <authorList>
            <consortium name="The Broad Institute Genomics Platform"/>
            <consortium name="The Broad Institute Genome Sequencing Center for Infectious Disease"/>
            <person name="Wu L."/>
            <person name="Ma J."/>
        </authorList>
    </citation>
    <scope>NUCLEOTIDE SEQUENCE [LARGE SCALE GENOMIC DNA]</scope>
    <source>
        <strain evidence="5">JCM 18324</strain>
    </source>
</reference>
<dbReference type="PANTHER" id="PTHR32305">
    <property type="match status" value="1"/>
</dbReference>
<dbReference type="CDD" id="cd00161">
    <property type="entry name" value="beta-trefoil_Ricin-like"/>
    <property type="match status" value="1"/>
</dbReference>
<keyword evidence="5" id="KW-1185">Reference proteome</keyword>
<dbReference type="InterPro" id="IPR000772">
    <property type="entry name" value="Ricin_B_lectin"/>
</dbReference>
<dbReference type="InterPro" id="IPR035992">
    <property type="entry name" value="Ricin_B-like_lectins"/>
</dbReference>
<dbReference type="SUPFAM" id="SSF51294">
    <property type="entry name" value="Hedgehog/intein (Hint) domain"/>
    <property type="match status" value="1"/>
</dbReference>
<dbReference type="PANTHER" id="PTHR32305:SF17">
    <property type="entry name" value="TRNA NUCLEASE WAPA"/>
    <property type="match status" value="1"/>
</dbReference>
<name>A0ABP8ZT83_9ACTN</name>
<dbReference type="Pfam" id="PF00652">
    <property type="entry name" value="Ricin_B_lectin"/>
    <property type="match status" value="1"/>
</dbReference>
<dbReference type="Proteomes" id="UP001501147">
    <property type="component" value="Unassembled WGS sequence"/>
</dbReference>
<dbReference type="CDD" id="cd00081">
    <property type="entry name" value="Hint"/>
    <property type="match status" value="1"/>
</dbReference>
<feature type="region of interest" description="Disordered" evidence="1">
    <location>
        <begin position="1208"/>
        <end position="1227"/>
    </location>
</feature>